<keyword evidence="2" id="KW-1185">Reference proteome</keyword>
<dbReference type="EMBL" id="CATNWA010015994">
    <property type="protein sequence ID" value="CAI9588778.1"/>
    <property type="molecule type" value="Genomic_DNA"/>
</dbReference>
<evidence type="ECO:0000313" key="1">
    <source>
        <dbReference type="EMBL" id="CAI9588778.1"/>
    </source>
</evidence>
<proteinExistence type="predicted"/>
<reference evidence="1" key="1">
    <citation type="submission" date="2023-05" db="EMBL/GenBank/DDBJ databases">
        <authorList>
            <person name="Stuckert A."/>
        </authorList>
    </citation>
    <scope>NUCLEOTIDE SEQUENCE</scope>
</reference>
<comment type="caution">
    <text evidence="1">The sequence shown here is derived from an EMBL/GenBank/DDBJ whole genome shotgun (WGS) entry which is preliminary data.</text>
</comment>
<dbReference type="Proteomes" id="UP001162483">
    <property type="component" value="Unassembled WGS sequence"/>
</dbReference>
<protein>
    <submittedName>
        <fullName evidence="1">Uncharacterized protein</fullName>
    </submittedName>
</protein>
<sequence length="73" mass="7803">LLSYIVYLCTNPGFVPDLACLPPVPTSACLLDLLVYFHCTLLLLAVSSTTAGCTWGPRPGSSLLQVHPHHQGL</sequence>
<feature type="non-terminal residue" evidence="1">
    <location>
        <position position="1"/>
    </location>
</feature>
<gene>
    <name evidence="1" type="ORF">SPARVUS_LOCUS10800994</name>
</gene>
<accession>A0ABN9EVI2</accession>
<organism evidence="1 2">
    <name type="scientific">Staurois parvus</name>
    <dbReference type="NCBI Taxonomy" id="386267"/>
    <lineage>
        <taxon>Eukaryota</taxon>
        <taxon>Metazoa</taxon>
        <taxon>Chordata</taxon>
        <taxon>Craniata</taxon>
        <taxon>Vertebrata</taxon>
        <taxon>Euteleostomi</taxon>
        <taxon>Amphibia</taxon>
        <taxon>Batrachia</taxon>
        <taxon>Anura</taxon>
        <taxon>Neobatrachia</taxon>
        <taxon>Ranoidea</taxon>
        <taxon>Ranidae</taxon>
        <taxon>Staurois</taxon>
    </lineage>
</organism>
<name>A0ABN9EVI2_9NEOB</name>
<evidence type="ECO:0000313" key="2">
    <source>
        <dbReference type="Proteomes" id="UP001162483"/>
    </source>
</evidence>